<gene>
    <name evidence="2" type="ORF">MGEO_07070</name>
</gene>
<dbReference type="OrthoDB" id="122531at2"/>
<dbReference type="Gene3D" id="3.10.450.50">
    <property type="match status" value="1"/>
</dbReference>
<dbReference type="NCBIfam" id="TIGR02246">
    <property type="entry name" value="SgcJ/EcaC family oxidoreductase"/>
    <property type="match status" value="1"/>
</dbReference>
<proteinExistence type="predicted"/>
<dbReference type="InterPro" id="IPR032710">
    <property type="entry name" value="NTF2-like_dom_sf"/>
</dbReference>
<reference evidence="2 3" key="1">
    <citation type="submission" date="2014-03" db="EMBL/GenBank/DDBJ databases">
        <title>The draft genome sequence of Marivita geojedonensis KCTC 23882.</title>
        <authorList>
            <person name="Lai Q."/>
            <person name="Shao Z."/>
        </authorList>
    </citation>
    <scope>NUCLEOTIDE SEQUENCE [LARGE SCALE GENOMIC DNA]</scope>
    <source>
        <strain evidence="2 3">DPG-138</strain>
    </source>
</reference>
<dbReference type="Pfam" id="PF14534">
    <property type="entry name" value="DUF4440"/>
    <property type="match status" value="1"/>
</dbReference>
<evidence type="ECO:0000259" key="1">
    <source>
        <dbReference type="Pfam" id="PF14534"/>
    </source>
</evidence>
<dbReference type="SUPFAM" id="SSF54427">
    <property type="entry name" value="NTF2-like"/>
    <property type="match status" value="1"/>
</dbReference>
<dbReference type="STRING" id="1123756.MGEO_07070"/>
<feature type="domain" description="DUF4440" evidence="1">
    <location>
        <begin position="12"/>
        <end position="119"/>
    </location>
</feature>
<dbReference type="RefSeq" id="WP_085636134.1">
    <property type="nucleotide sequence ID" value="NZ_JFKC01000004.1"/>
</dbReference>
<evidence type="ECO:0000313" key="2">
    <source>
        <dbReference type="EMBL" id="OSQ51776.1"/>
    </source>
</evidence>
<keyword evidence="3" id="KW-1185">Reference proteome</keyword>
<dbReference type="InterPro" id="IPR011944">
    <property type="entry name" value="Steroid_delta5-4_isomerase"/>
</dbReference>
<evidence type="ECO:0000313" key="3">
    <source>
        <dbReference type="Proteomes" id="UP000193926"/>
    </source>
</evidence>
<dbReference type="Proteomes" id="UP000193926">
    <property type="component" value="Unassembled WGS sequence"/>
</dbReference>
<comment type="caution">
    <text evidence="2">The sequence shown here is derived from an EMBL/GenBank/DDBJ whole genome shotgun (WGS) entry which is preliminary data.</text>
</comment>
<name>A0A1X4NN76_9RHOB</name>
<organism evidence="2 3">
    <name type="scientific">Marivita geojedonensis</name>
    <dbReference type="NCBI Taxonomy" id="1123756"/>
    <lineage>
        <taxon>Bacteria</taxon>
        <taxon>Pseudomonadati</taxon>
        <taxon>Pseudomonadota</taxon>
        <taxon>Alphaproteobacteria</taxon>
        <taxon>Rhodobacterales</taxon>
        <taxon>Roseobacteraceae</taxon>
        <taxon>Marivita</taxon>
    </lineage>
</organism>
<dbReference type="InterPro" id="IPR027843">
    <property type="entry name" value="DUF4440"/>
</dbReference>
<protein>
    <recommendedName>
        <fullName evidence="1">DUF4440 domain-containing protein</fullName>
    </recommendedName>
</protein>
<accession>A0A1X4NN76</accession>
<sequence length="149" mass="16183">MTVATPEDFPKAFADAWHSRDGHRIGALFSDDADFVNVTGLWWRNRTAISKAHDYALKSFFADSTLKPGVVTTRTLGPDHAVVHCRFHLSGQSAPDGSIAGDRSTILIFVLQKGPGGWQAVAAQNTDVVPGKETHLNADTFSAVDYRDT</sequence>
<dbReference type="AlphaFoldDB" id="A0A1X4NN76"/>
<dbReference type="EMBL" id="JFKC01000004">
    <property type="protein sequence ID" value="OSQ51776.1"/>
    <property type="molecule type" value="Genomic_DNA"/>
</dbReference>